<evidence type="ECO:0000256" key="3">
    <source>
        <dbReference type="ARBA" id="ARBA00023015"/>
    </source>
</evidence>
<keyword evidence="9" id="KW-1185">Reference proteome</keyword>
<dbReference type="OrthoDB" id="9782655at2"/>
<keyword evidence="5" id="KW-0804">Transcription</keyword>
<dbReference type="KEGG" id="oar:OA238_c17290"/>
<feature type="modified residue" description="4-aspartylphosphate" evidence="6">
    <location>
        <position position="58"/>
    </location>
</feature>
<dbReference type="Proteomes" id="UP000004688">
    <property type="component" value="Chromosome"/>
</dbReference>
<dbReference type="Gene3D" id="3.40.50.2300">
    <property type="match status" value="1"/>
</dbReference>
<dbReference type="SUPFAM" id="SSF52172">
    <property type="entry name" value="CheY-like"/>
    <property type="match status" value="1"/>
</dbReference>
<dbReference type="Gene3D" id="1.10.10.60">
    <property type="entry name" value="Homeodomain-like"/>
    <property type="match status" value="1"/>
</dbReference>
<dbReference type="STRING" id="391616.OA238_c17290"/>
<dbReference type="Pfam" id="PF00072">
    <property type="entry name" value="Response_reg"/>
    <property type="match status" value="1"/>
</dbReference>
<gene>
    <name evidence="8" type="ORF">OA238_c17290</name>
</gene>
<dbReference type="Pfam" id="PF02954">
    <property type="entry name" value="HTH_8"/>
    <property type="match status" value="1"/>
</dbReference>
<keyword evidence="2" id="KW-0902">Two-component regulatory system</keyword>
<evidence type="ECO:0000256" key="2">
    <source>
        <dbReference type="ARBA" id="ARBA00023012"/>
    </source>
</evidence>
<protein>
    <submittedName>
        <fullName evidence="8">Response regulator</fullName>
    </submittedName>
</protein>
<dbReference type="InterPro" id="IPR001789">
    <property type="entry name" value="Sig_transdc_resp-reg_receiver"/>
</dbReference>
<evidence type="ECO:0000256" key="4">
    <source>
        <dbReference type="ARBA" id="ARBA00023125"/>
    </source>
</evidence>
<evidence type="ECO:0000313" key="9">
    <source>
        <dbReference type="Proteomes" id="UP000004688"/>
    </source>
</evidence>
<dbReference type="InterPro" id="IPR039420">
    <property type="entry name" value="WalR-like"/>
</dbReference>
<dbReference type="RefSeq" id="WP_015494997.1">
    <property type="nucleotide sequence ID" value="NC_020908.1"/>
</dbReference>
<name>M9RGV8_9RHOB</name>
<dbReference type="PROSITE" id="PS50110">
    <property type="entry name" value="RESPONSE_REGULATORY"/>
    <property type="match status" value="1"/>
</dbReference>
<dbReference type="SMART" id="SM00448">
    <property type="entry name" value="REC"/>
    <property type="match status" value="1"/>
</dbReference>
<dbReference type="InterPro" id="IPR011006">
    <property type="entry name" value="CheY-like_superfamily"/>
</dbReference>
<evidence type="ECO:0000259" key="7">
    <source>
        <dbReference type="PROSITE" id="PS50110"/>
    </source>
</evidence>
<keyword evidence="3" id="KW-0805">Transcription regulation</keyword>
<evidence type="ECO:0000313" key="8">
    <source>
        <dbReference type="EMBL" id="AGI71844.1"/>
    </source>
</evidence>
<organism evidence="8 9">
    <name type="scientific">Octadecabacter arcticus 238</name>
    <dbReference type="NCBI Taxonomy" id="391616"/>
    <lineage>
        <taxon>Bacteria</taxon>
        <taxon>Pseudomonadati</taxon>
        <taxon>Pseudomonadota</taxon>
        <taxon>Alphaproteobacteria</taxon>
        <taxon>Rhodobacterales</taxon>
        <taxon>Roseobacteraceae</taxon>
        <taxon>Octadecabacter</taxon>
    </lineage>
</organism>
<dbReference type="GO" id="GO:0032993">
    <property type="term" value="C:protein-DNA complex"/>
    <property type="evidence" value="ECO:0007669"/>
    <property type="project" value="TreeGrafter"/>
</dbReference>
<evidence type="ECO:0000256" key="1">
    <source>
        <dbReference type="ARBA" id="ARBA00022553"/>
    </source>
</evidence>
<keyword evidence="1 6" id="KW-0597">Phosphoprotein</keyword>
<reference evidence="8 9" key="1">
    <citation type="journal article" date="2013" name="PLoS ONE">
        <title>Poles Apart: Arctic and Antarctic Octadecabacter strains Share High Genome Plasticity and a New Type of Xanthorhodopsin.</title>
        <authorList>
            <person name="Vollmers J."/>
            <person name="Voget S."/>
            <person name="Dietrich S."/>
            <person name="Gollnow K."/>
            <person name="Smits M."/>
            <person name="Meyer K."/>
            <person name="Brinkhoff T."/>
            <person name="Simon M."/>
            <person name="Daniel R."/>
        </authorList>
    </citation>
    <scope>NUCLEOTIDE SEQUENCE [LARGE SCALE GENOMIC DNA]</scope>
    <source>
        <strain evidence="8 9">238</strain>
    </source>
</reference>
<proteinExistence type="predicted"/>
<dbReference type="InterPro" id="IPR002197">
    <property type="entry name" value="HTH_Fis"/>
</dbReference>
<accession>M9RGV8</accession>
<sequence>MDFENNTKTLLLVEDDDAFRSRLGTALQKRGFNITSASSVAEGLSAVRMNAPEYAVIDLRLQDGSGLDVVEALEQQRPDARAIILTGYGNIQTAVAATRLGAIDYMTKPATADEIVDTLMAPNGTRPPAPDAPISPDDARFEHIEQVFHEAGENVSETARLLQMHRRTLQRILSRHKVVKDAA</sequence>
<dbReference type="GO" id="GO:0000156">
    <property type="term" value="F:phosphorelay response regulator activity"/>
    <property type="evidence" value="ECO:0007669"/>
    <property type="project" value="TreeGrafter"/>
</dbReference>
<dbReference type="GO" id="GO:0000976">
    <property type="term" value="F:transcription cis-regulatory region binding"/>
    <property type="evidence" value="ECO:0007669"/>
    <property type="project" value="TreeGrafter"/>
</dbReference>
<dbReference type="AlphaFoldDB" id="M9RGV8"/>
<feature type="domain" description="Response regulatory" evidence="7">
    <location>
        <begin position="9"/>
        <end position="123"/>
    </location>
</feature>
<dbReference type="GO" id="GO:0006355">
    <property type="term" value="P:regulation of DNA-templated transcription"/>
    <property type="evidence" value="ECO:0007669"/>
    <property type="project" value="TreeGrafter"/>
</dbReference>
<dbReference type="PANTHER" id="PTHR48111:SF1">
    <property type="entry name" value="TWO-COMPONENT RESPONSE REGULATOR ORR33"/>
    <property type="match status" value="1"/>
</dbReference>
<dbReference type="EMBL" id="CP003742">
    <property type="protein sequence ID" value="AGI71844.1"/>
    <property type="molecule type" value="Genomic_DNA"/>
</dbReference>
<keyword evidence="4" id="KW-0238">DNA-binding</keyword>
<dbReference type="GO" id="GO:0005829">
    <property type="term" value="C:cytosol"/>
    <property type="evidence" value="ECO:0007669"/>
    <property type="project" value="TreeGrafter"/>
</dbReference>
<evidence type="ECO:0000256" key="6">
    <source>
        <dbReference type="PROSITE-ProRule" id="PRU00169"/>
    </source>
</evidence>
<evidence type="ECO:0000256" key="5">
    <source>
        <dbReference type="ARBA" id="ARBA00023163"/>
    </source>
</evidence>
<dbReference type="eggNOG" id="COG4567">
    <property type="taxonomic scope" value="Bacteria"/>
</dbReference>
<dbReference type="PANTHER" id="PTHR48111">
    <property type="entry name" value="REGULATOR OF RPOS"/>
    <property type="match status" value="1"/>
</dbReference>
<dbReference type="HOGENOM" id="CLU_000445_69_6_5"/>